<sequence length="199" mass="21431">MSAYLVTGASRGIGLELVRQLASSPPDEVRTIFAAARSSTSGPLQELLQQHPERVTFVSLDVTDEKSVKEAARHVTDTLAGRGLDVLINNAGVITPGSVEEMNDLEDTFRVNVTGVHLVTRAFLPLLRNGDRKKVVNISTSVGSIKLQPRYREMPAPSYKITKAALNMLTVLYAQELEDAGFTVFCVSPGGLAGANTLH</sequence>
<protein>
    <recommendedName>
        <fullName evidence="5">NAD(P)-binding protein</fullName>
    </recommendedName>
</protein>
<evidence type="ECO:0000256" key="2">
    <source>
        <dbReference type="RuleBase" id="RU000363"/>
    </source>
</evidence>
<dbReference type="PANTHER" id="PTHR43544">
    <property type="entry name" value="SHORT-CHAIN DEHYDROGENASE/REDUCTASE"/>
    <property type="match status" value="1"/>
</dbReference>
<dbReference type="InterPro" id="IPR036291">
    <property type="entry name" value="NAD(P)-bd_dom_sf"/>
</dbReference>
<accession>A0ABR4K3F3</accession>
<evidence type="ECO:0000256" key="1">
    <source>
        <dbReference type="ARBA" id="ARBA00006484"/>
    </source>
</evidence>
<evidence type="ECO:0000313" key="4">
    <source>
        <dbReference type="Proteomes" id="UP001610446"/>
    </source>
</evidence>
<dbReference type="Pfam" id="PF00106">
    <property type="entry name" value="adh_short"/>
    <property type="match status" value="1"/>
</dbReference>
<dbReference type="Proteomes" id="UP001610446">
    <property type="component" value="Unassembled WGS sequence"/>
</dbReference>
<evidence type="ECO:0000313" key="3">
    <source>
        <dbReference type="EMBL" id="KAL2846855.1"/>
    </source>
</evidence>
<comment type="caution">
    <text evidence="3">The sequence shown here is derived from an EMBL/GenBank/DDBJ whole genome shotgun (WGS) entry which is preliminary data.</text>
</comment>
<dbReference type="PRINTS" id="PR00080">
    <property type="entry name" value="SDRFAMILY"/>
</dbReference>
<organism evidence="3 4">
    <name type="scientific">Aspergillus pseudoustus</name>
    <dbReference type="NCBI Taxonomy" id="1810923"/>
    <lineage>
        <taxon>Eukaryota</taxon>
        <taxon>Fungi</taxon>
        <taxon>Dikarya</taxon>
        <taxon>Ascomycota</taxon>
        <taxon>Pezizomycotina</taxon>
        <taxon>Eurotiomycetes</taxon>
        <taxon>Eurotiomycetidae</taxon>
        <taxon>Eurotiales</taxon>
        <taxon>Aspergillaceae</taxon>
        <taxon>Aspergillus</taxon>
        <taxon>Aspergillus subgen. Nidulantes</taxon>
    </lineage>
</organism>
<comment type="similarity">
    <text evidence="1 2">Belongs to the short-chain dehydrogenases/reductases (SDR) family.</text>
</comment>
<evidence type="ECO:0008006" key="5">
    <source>
        <dbReference type="Google" id="ProtNLM"/>
    </source>
</evidence>
<dbReference type="SUPFAM" id="SSF51735">
    <property type="entry name" value="NAD(P)-binding Rossmann-fold domains"/>
    <property type="match status" value="1"/>
</dbReference>
<name>A0ABR4K3F3_9EURO</name>
<keyword evidence="4" id="KW-1185">Reference proteome</keyword>
<reference evidence="3 4" key="1">
    <citation type="submission" date="2024-07" db="EMBL/GenBank/DDBJ databases">
        <title>Section-level genome sequencing and comparative genomics of Aspergillus sections Usti and Cavernicolus.</title>
        <authorList>
            <consortium name="Lawrence Berkeley National Laboratory"/>
            <person name="Nybo J.L."/>
            <person name="Vesth T.C."/>
            <person name="Theobald S."/>
            <person name="Frisvad J.C."/>
            <person name="Larsen T.O."/>
            <person name="Kjaerboelling I."/>
            <person name="Rothschild-Mancinelli K."/>
            <person name="Lyhne E.K."/>
            <person name="Kogle M.E."/>
            <person name="Barry K."/>
            <person name="Clum A."/>
            <person name="Na H."/>
            <person name="Ledsgaard L."/>
            <person name="Lin J."/>
            <person name="Lipzen A."/>
            <person name="Kuo A."/>
            <person name="Riley R."/>
            <person name="Mondo S."/>
            <person name="Labutti K."/>
            <person name="Haridas S."/>
            <person name="Pangalinan J."/>
            <person name="Salamov A.A."/>
            <person name="Simmons B.A."/>
            <person name="Magnuson J.K."/>
            <person name="Chen J."/>
            <person name="Drula E."/>
            <person name="Henrissat B."/>
            <person name="Wiebenga A."/>
            <person name="Lubbers R.J."/>
            <person name="Gomes A.C."/>
            <person name="Makela M.R."/>
            <person name="Stajich J."/>
            <person name="Grigoriev I.V."/>
            <person name="Mortensen U.H."/>
            <person name="De Vries R.P."/>
            <person name="Baker S.E."/>
            <person name="Andersen M.R."/>
        </authorList>
    </citation>
    <scope>NUCLEOTIDE SEQUENCE [LARGE SCALE GENOMIC DNA]</scope>
    <source>
        <strain evidence="3 4">CBS 123904</strain>
    </source>
</reference>
<dbReference type="InterPro" id="IPR051468">
    <property type="entry name" value="Fungal_SecMetab_SDRs"/>
</dbReference>
<dbReference type="PANTHER" id="PTHR43544:SF36">
    <property type="entry name" value="CHAIN OXIDOREDUCTASE (CSGA), PUTATIVE (AFU_ORTHOLOGUE AFUA_4G00910)-RELATED"/>
    <property type="match status" value="1"/>
</dbReference>
<dbReference type="InterPro" id="IPR002347">
    <property type="entry name" value="SDR_fam"/>
</dbReference>
<gene>
    <name evidence="3" type="ORF">BJY01DRAFT_234439</name>
</gene>
<dbReference type="PRINTS" id="PR00081">
    <property type="entry name" value="GDHRDH"/>
</dbReference>
<dbReference type="EMBL" id="JBFXLU010000060">
    <property type="protein sequence ID" value="KAL2846855.1"/>
    <property type="molecule type" value="Genomic_DNA"/>
</dbReference>
<dbReference type="Gene3D" id="3.40.50.720">
    <property type="entry name" value="NAD(P)-binding Rossmann-like Domain"/>
    <property type="match status" value="1"/>
</dbReference>
<proteinExistence type="inferred from homology"/>